<comment type="caution">
    <text evidence="1">The sequence shown here is derived from an EMBL/GenBank/DDBJ whole genome shotgun (WGS) entry which is preliminary data.</text>
</comment>
<proteinExistence type="predicted"/>
<dbReference type="EMBL" id="JASBWR010000124">
    <property type="protein sequence ID" value="KAJ9093335.1"/>
    <property type="molecule type" value="Genomic_DNA"/>
</dbReference>
<dbReference type="Proteomes" id="UP001241377">
    <property type="component" value="Unassembled WGS sequence"/>
</dbReference>
<name>A0ACC2V2J7_9TREE</name>
<sequence length="217" mass="23513">MNANFEGWPKEETTAEPGEEQIDPTFARHQDADFTTVDAVTAAAVANAQHQGTGPRDGPQHPDHHHVRGGQNVDKQQQRDAIQQAVRAAHDQDVEKAAVNRGNRPVSNTKRAAQNRSAQKAFRQRKEKYIKDLEAQAAEVNQLKQTIEELRADNLQLRDYTLALQSKVIELSPASGGQHPLGPGAASSGHDLASVSVPTPPAAVYNHSGGRVFSGDK</sequence>
<keyword evidence="2" id="KW-1185">Reference proteome</keyword>
<evidence type="ECO:0000313" key="2">
    <source>
        <dbReference type="Proteomes" id="UP001241377"/>
    </source>
</evidence>
<protein>
    <submittedName>
        <fullName evidence="1">Uncharacterized protein</fullName>
    </submittedName>
</protein>
<accession>A0ACC2V2J7</accession>
<reference evidence="1" key="1">
    <citation type="submission" date="2023-04" db="EMBL/GenBank/DDBJ databases">
        <title>Draft Genome sequencing of Naganishia species isolated from polar environments using Oxford Nanopore Technology.</title>
        <authorList>
            <person name="Leo P."/>
            <person name="Venkateswaran K."/>
        </authorList>
    </citation>
    <scope>NUCLEOTIDE SEQUENCE</scope>
    <source>
        <strain evidence="1">MNA-CCFEE 5261</strain>
    </source>
</reference>
<evidence type="ECO:0000313" key="1">
    <source>
        <dbReference type="EMBL" id="KAJ9093335.1"/>
    </source>
</evidence>
<organism evidence="1 2">
    <name type="scientific">Naganishia cerealis</name>
    <dbReference type="NCBI Taxonomy" id="610337"/>
    <lineage>
        <taxon>Eukaryota</taxon>
        <taxon>Fungi</taxon>
        <taxon>Dikarya</taxon>
        <taxon>Basidiomycota</taxon>
        <taxon>Agaricomycotina</taxon>
        <taxon>Tremellomycetes</taxon>
        <taxon>Filobasidiales</taxon>
        <taxon>Filobasidiaceae</taxon>
        <taxon>Naganishia</taxon>
    </lineage>
</organism>
<gene>
    <name evidence="1" type="ORF">QFC19_008353</name>
</gene>